<evidence type="ECO:0000313" key="3">
    <source>
        <dbReference type="Proteomes" id="UP000502498"/>
    </source>
</evidence>
<protein>
    <recommendedName>
        <fullName evidence="4">Sugar ABC transporter ATPase</fullName>
    </recommendedName>
</protein>
<sequence>MSNTTNDEGDLTPEEMDDAGRIEDDVQPETQGETPLDAELGEEGQGDILPEDEPADGDDDSEIQVEELP</sequence>
<feature type="compositionally biased region" description="Acidic residues" evidence="1">
    <location>
        <begin position="39"/>
        <end position="69"/>
    </location>
</feature>
<evidence type="ECO:0008006" key="4">
    <source>
        <dbReference type="Google" id="ProtNLM"/>
    </source>
</evidence>
<evidence type="ECO:0000256" key="1">
    <source>
        <dbReference type="SAM" id="MobiDB-lite"/>
    </source>
</evidence>
<reference evidence="2 3" key="1">
    <citation type="submission" date="2020-05" db="EMBL/GenBank/DDBJ databases">
        <title>Strain PA2F3 complete genome.</title>
        <authorList>
            <person name="Kim Y.-S."/>
            <person name="Kim S.-J."/>
            <person name="Jung H.-k."/>
            <person name="Kim S.-E."/>
            <person name="Kim K.-H."/>
        </authorList>
    </citation>
    <scope>NUCLEOTIDE SEQUENCE [LARGE SCALE GENOMIC DNA]</scope>
    <source>
        <strain evidence="2 3">PA2F3</strain>
    </source>
</reference>
<dbReference type="Proteomes" id="UP000502498">
    <property type="component" value="Chromosome"/>
</dbReference>
<proteinExistence type="predicted"/>
<dbReference type="AlphaFoldDB" id="A0A7D4UHW9"/>
<gene>
    <name evidence="2" type="ORF">HQM25_05955</name>
</gene>
<name>A0A7D4UHW9_9MICO</name>
<evidence type="ECO:0000313" key="2">
    <source>
        <dbReference type="EMBL" id="QKJ18968.1"/>
    </source>
</evidence>
<organism evidence="2 3">
    <name type="scientific">Microbacterium hominis</name>
    <dbReference type="NCBI Taxonomy" id="162426"/>
    <lineage>
        <taxon>Bacteria</taxon>
        <taxon>Bacillati</taxon>
        <taxon>Actinomycetota</taxon>
        <taxon>Actinomycetes</taxon>
        <taxon>Micrococcales</taxon>
        <taxon>Microbacteriaceae</taxon>
        <taxon>Microbacterium</taxon>
    </lineage>
</organism>
<feature type="compositionally biased region" description="Acidic residues" evidence="1">
    <location>
        <begin position="7"/>
        <end position="17"/>
    </location>
</feature>
<dbReference type="RefSeq" id="WP_172989409.1">
    <property type="nucleotide sequence ID" value="NZ_CP054038.1"/>
</dbReference>
<dbReference type="EMBL" id="CP054038">
    <property type="protein sequence ID" value="QKJ18968.1"/>
    <property type="molecule type" value="Genomic_DNA"/>
</dbReference>
<feature type="region of interest" description="Disordered" evidence="1">
    <location>
        <begin position="1"/>
        <end position="69"/>
    </location>
</feature>
<accession>A0A7D4UHW9</accession>